<dbReference type="InterPro" id="IPR001810">
    <property type="entry name" value="F-box_dom"/>
</dbReference>
<feature type="domain" description="F-box" evidence="1">
    <location>
        <begin position="13"/>
        <end position="63"/>
    </location>
</feature>
<gene>
    <name evidence="2" type="ORF">GPM918_LOCUS7497</name>
    <name evidence="3" type="ORF">SRO942_LOCUS7497</name>
</gene>
<dbReference type="PROSITE" id="PS50181">
    <property type="entry name" value="FBOX"/>
    <property type="match status" value="1"/>
</dbReference>
<evidence type="ECO:0000313" key="2">
    <source>
        <dbReference type="EMBL" id="CAF0878781.1"/>
    </source>
</evidence>
<protein>
    <recommendedName>
        <fullName evidence="1">F-box domain-containing protein</fullName>
    </recommendedName>
</protein>
<evidence type="ECO:0000313" key="3">
    <source>
        <dbReference type="EMBL" id="CAF3665319.1"/>
    </source>
</evidence>
<dbReference type="Proteomes" id="UP000663829">
    <property type="component" value="Unassembled WGS sequence"/>
</dbReference>
<evidence type="ECO:0000259" key="1">
    <source>
        <dbReference type="PROSITE" id="PS50181"/>
    </source>
</evidence>
<sequence>MSYTIVRSNKIMPLTLEDLPNELYVFLFNYLKSSDIFRLFSGLNYRFNQLIRRYLRHIDLSRLSDIQLTNYLPLLDAESVHALKLNDNYIEHIFLYRNLNHVTLVNIINEKSKWSQFVAVLKQFDYLKMIFVWDLCDDTDEKCSSIICSNLFHHSCSLKELHLEHIYLTINENRIQPCLLLKRLLIGVRSDKDLHILMNNLPLIEYLKVNLEYGIHHQAHHISSIRRIMTKLKTFHIESLEYCVRSDSLKLILDRCPFVEQLFLNIMLGDRHINCRQIQDELLSLLVNLKEFHFYISFVALIDQHNLETYFSSFNRPIFAYKQHCLFSLPYAFEQLDLVENSIVNCRTTANDLCLYSRQHHLKKIVLGGKTAYSLKLFAFIRDMFPNVQILEFTRYCYLEIDLLNDTNLVFNCLHTLVLPCVYQTTFADVKRLLLLTPNLDTINIYYDLLLRIKSQLEDDVELYPLCQQLRQLIVFSGFVDKPFLHQQIQSLFPKASVSYT</sequence>
<dbReference type="EMBL" id="CAJNOQ010001230">
    <property type="protein sequence ID" value="CAF0878781.1"/>
    <property type="molecule type" value="Genomic_DNA"/>
</dbReference>
<organism evidence="2 4">
    <name type="scientific">Didymodactylos carnosus</name>
    <dbReference type="NCBI Taxonomy" id="1234261"/>
    <lineage>
        <taxon>Eukaryota</taxon>
        <taxon>Metazoa</taxon>
        <taxon>Spiralia</taxon>
        <taxon>Gnathifera</taxon>
        <taxon>Rotifera</taxon>
        <taxon>Eurotatoria</taxon>
        <taxon>Bdelloidea</taxon>
        <taxon>Philodinida</taxon>
        <taxon>Philodinidae</taxon>
        <taxon>Didymodactylos</taxon>
    </lineage>
</organism>
<accession>A0A813Y0N0</accession>
<dbReference type="Proteomes" id="UP000681722">
    <property type="component" value="Unassembled WGS sequence"/>
</dbReference>
<dbReference type="EMBL" id="CAJOBC010001230">
    <property type="protein sequence ID" value="CAF3665319.1"/>
    <property type="molecule type" value="Genomic_DNA"/>
</dbReference>
<proteinExistence type="predicted"/>
<reference evidence="2" key="1">
    <citation type="submission" date="2021-02" db="EMBL/GenBank/DDBJ databases">
        <authorList>
            <person name="Nowell W R."/>
        </authorList>
    </citation>
    <scope>NUCLEOTIDE SEQUENCE</scope>
</reference>
<dbReference type="AlphaFoldDB" id="A0A813Y0N0"/>
<name>A0A813Y0N0_9BILA</name>
<keyword evidence="4" id="KW-1185">Reference proteome</keyword>
<evidence type="ECO:0000313" key="4">
    <source>
        <dbReference type="Proteomes" id="UP000663829"/>
    </source>
</evidence>
<comment type="caution">
    <text evidence="2">The sequence shown here is derived from an EMBL/GenBank/DDBJ whole genome shotgun (WGS) entry which is preliminary data.</text>
</comment>
<dbReference type="OrthoDB" id="10077344at2759"/>